<dbReference type="Proteomes" id="UP000050741">
    <property type="component" value="Unassembled WGS sequence"/>
</dbReference>
<reference evidence="2" key="1">
    <citation type="submission" date="2014-05" db="EMBL/GenBank/DDBJ databases">
        <title>The genome and life-stage specific transcriptomes of Globodera pallida elucidate key aspects of plant parasitism by a cyst nematode.</title>
        <authorList>
            <person name="Cotton J.A."/>
            <person name="Lilley C.J."/>
            <person name="Jones L.M."/>
            <person name="Kikuchi T."/>
            <person name="Reid A.J."/>
            <person name="Thorpe P."/>
            <person name="Tsai I.J."/>
            <person name="Beasley H."/>
            <person name="Blok V."/>
            <person name="Cock P.J.A."/>
            <person name="Van den Akker S.E."/>
            <person name="Holroyd N."/>
            <person name="Hunt M."/>
            <person name="Mantelin S."/>
            <person name="Naghra H."/>
            <person name="Pain A."/>
            <person name="Palomares-Rius J.E."/>
            <person name="Zarowiecki M."/>
            <person name="Berriman M."/>
            <person name="Jones J.T."/>
            <person name="Urwin P.E."/>
        </authorList>
    </citation>
    <scope>NUCLEOTIDE SEQUENCE [LARGE SCALE GENOMIC DNA]</scope>
    <source>
        <strain evidence="2">Lindley</strain>
    </source>
</reference>
<dbReference type="AlphaFoldDB" id="A0A183CD13"/>
<keyword evidence="2" id="KW-1185">Reference proteome</keyword>
<proteinExistence type="predicted"/>
<feature type="compositionally biased region" description="Basic and acidic residues" evidence="1">
    <location>
        <begin position="14"/>
        <end position="24"/>
    </location>
</feature>
<evidence type="ECO:0000256" key="1">
    <source>
        <dbReference type="SAM" id="MobiDB-lite"/>
    </source>
</evidence>
<protein>
    <submittedName>
        <fullName evidence="3">ASD2 domain-containing protein</fullName>
    </submittedName>
</protein>
<accession>A0A183CD13</accession>
<name>A0A183CD13_GLOPA</name>
<dbReference type="WBParaSite" id="GPLIN_001076500">
    <property type="protein sequence ID" value="GPLIN_001076500"/>
    <property type="gene ID" value="GPLIN_001076500"/>
</dbReference>
<sequence>MEKRPDDTPTTTRSSDDKAAKELGEGEDNNFGEVPEGTSTNCSRKAAPFSIAFSAQSPPLSLSSSPSLTSLQNSLQFAADNPDKHSGEQLQELERRRLYSIESLSRKIADREQDRALLCRDLAEIDNIRESLFARIGHNGTLIGRLTNLLLQMEKMADLETKIHFQMERMAPMGRGTDGMVRCLREQLADLHFLRGALEEREGAIDAEMAEELGEAEGLQEWLFCREQLAKLSAERCHLNMRLRDVRTLLESLQSICLMPKTKGVEENE</sequence>
<evidence type="ECO:0000313" key="3">
    <source>
        <dbReference type="WBParaSite" id="GPLIN_001076500"/>
    </source>
</evidence>
<reference evidence="3" key="2">
    <citation type="submission" date="2016-06" db="UniProtKB">
        <authorList>
            <consortium name="WormBaseParasite"/>
        </authorList>
    </citation>
    <scope>IDENTIFICATION</scope>
</reference>
<feature type="region of interest" description="Disordered" evidence="1">
    <location>
        <begin position="1"/>
        <end position="43"/>
    </location>
</feature>
<evidence type="ECO:0000313" key="2">
    <source>
        <dbReference type="Proteomes" id="UP000050741"/>
    </source>
</evidence>
<organism evidence="2 3">
    <name type="scientific">Globodera pallida</name>
    <name type="common">Potato cyst nematode worm</name>
    <name type="synonym">Heterodera pallida</name>
    <dbReference type="NCBI Taxonomy" id="36090"/>
    <lineage>
        <taxon>Eukaryota</taxon>
        <taxon>Metazoa</taxon>
        <taxon>Ecdysozoa</taxon>
        <taxon>Nematoda</taxon>
        <taxon>Chromadorea</taxon>
        <taxon>Rhabditida</taxon>
        <taxon>Tylenchina</taxon>
        <taxon>Tylenchomorpha</taxon>
        <taxon>Tylenchoidea</taxon>
        <taxon>Heteroderidae</taxon>
        <taxon>Heteroderinae</taxon>
        <taxon>Globodera</taxon>
    </lineage>
</organism>